<dbReference type="GO" id="GO:0004497">
    <property type="term" value="F:monooxygenase activity"/>
    <property type="evidence" value="ECO:0007669"/>
    <property type="project" value="UniProtKB-KW"/>
</dbReference>
<dbReference type="InterPro" id="IPR036396">
    <property type="entry name" value="Cyt_P450_sf"/>
</dbReference>
<feature type="chain" id="PRO_5040141943" description="Cytochrome P450 monooxygenase" evidence="7">
    <location>
        <begin position="23"/>
        <end position="601"/>
    </location>
</feature>
<dbReference type="GO" id="GO:0016705">
    <property type="term" value="F:oxidoreductase activity, acting on paired donors, with incorporation or reduction of molecular oxygen"/>
    <property type="evidence" value="ECO:0007669"/>
    <property type="project" value="InterPro"/>
</dbReference>
<dbReference type="AlphaFoldDB" id="A0A9N9L4S5"/>
<comment type="similarity">
    <text evidence="2 6">Belongs to the cytochrome P450 family.</text>
</comment>
<feature type="signal peptide" evidence="7">
    <location>
        <begin position="1"/>
        <end position="22"/>
    </location>
</feature>
<evidence type="ECO:0008006" key="10">
    <source>
        <dbReference type="Google" id="ProtNLM"/>
    </source>
</evidence>
<name>A0A9N9L4S5_9HELO</name>
<dbReference type="Gene3D" id="1.10.630.10">
    <property type="entry name" value="Cytochrome P450"/>
    <property type="match status" value="1"/>
</dbReference>
<dbReference type="GO" id="GO:0020037">
    <property type="term" value="F:heme binding"/>
    <property type="evidence" value="ECO:0007669"/>
    <property type="project" value="InterPro"/>
</dbReference>
<keyword evidence="7" id="KW-0732">Signal</keyword>
<protein>
    <recommendedName>
        <fullName evidence="10">Cytochrome P450 monooxygenase</fullName>
    </recommendedName>
</protein>
<keyword evidence="6" id="KW-0560">Oxidoreductase</keyword>
<reference evidence="8" key="1">
    <citation type="submission" date="2021-07" db="EMBL/GenBank/DDBJ databases">
        <authorList>
            <person name="Durling M."/>
        </authorList>
    </citation>
    <scope>NUCLEOTIDE SEQUENCE</scope>
</reference>
<evidence type="ECO:0000256" key="7">
    <source>
        <dbReference type="SAM" id="SignalP"/>
    </source>
</evidence>
<keyword evidence="3 5" id="KW-0479">Metal-binding</keyword>
<comment type="caution">
    <text evidence="8">The sequence shown here is derived from an EMBL/GenBank/DDBJ whole genome shotgun (WGS) entry which is preliminary data.</text>
</comment>
<organism evidence="8 9">
    <name type="scientific">Hymenoscyphus fraxineus</name>
    <dbReference type="NCBI Taxonomy" id="746836"/>
    <lineage>
        <taxon>Eukaryota</taxon>
        <taxon>Fungi</taxon>
        <taxon>Dikarya</taxon>
        <taxon>Ascomycota</taxon>
        <taxon>Pezizomycotina</taxon>
        <taxon>Leotiomycetes</taxon>
        <taxon>Helotiales</taxon>
        <taxon>Helotiaceae</taxon>
        <taxon>Hymenoscyphus</taxon>
    </lineage>
</organism>
<keyword evidence="6" id="KW-0503">Monooxygenase</keyword>
<feature type="binding site" description="axial binding residue" evidence="5">
    <location>
        <position position="546"/>
    </location>
    <ligand>
        <name>heme</name>
        <dbReference type="ChEBI" id="CHEBI:30413"/>
    </ligand>
    <ligandPart>
        <name>Fe</name>
        <dbReference type="ChEBI" id="CHEBI:18248"/>
    </ligandPart>
</feature>
<dbReference type="OrthoDB" id="1470350at2759"/>
<dbReference type="InterPro" id="IPR050121">
    <property type="entry name" value="Cytochrome_P450_monoxygenase"/>
</dbReference>
<dbReference type="InterPro" id="IPR017972">
    <property type="entry name" value="Cyt_P450_CS"/>
</dbReference>
<dbReference type="InterPro" id="IPR002403">
    <property type="entry name" value="Cyt_P450_E_grp-IV"/>
</dbReference>
<gene>
    <name evidence="8" type="ORF">HYFRA_00012492</name>
</gene>
<comment type="cofactor">
    <cofactor evidence="1 5">
        <name>heme</name>
        <dbReference type="ChEBI" id="CHEBI:30413"/>
    </cofactor>
</comment>
<evidence type="ECO:0000256" key="1">
    <source>
        <dbReference type="ARBA" id="ARBA00001971"/>
    </source>
</evidence>
<evidence type="ECO:0000256" key="6">
    <source>
        <dbReference type="RuleBase" id="RU000461"/>
    </source>
</evidence>
<dbReference type="PANTHER" id="PTHR24305:SF166">
    <property type="entry name" value="CYTOCHROME P450 12A4, MITOCHONDRIAL-RELATED"/>
    <property type="match status" value="1"/>
</dbReference>
<dbReference type="InterPro" id="IPR001128">
    <property type="entry name" value="Cyt_P450"/>
</dbReference>
<dbReference type="PANTHER" id="PTHR24305">
    <property type="entry name" value="CYTOCHROME P450"/>
    <property type="match status" value="1"/>
</dbReference>
<sequence>MKTVNLFLTLALAVISTNAATAQDPCQSDLCEADCPSDKFLVTDVGNPASYSNLKNIKTTHAAGKLNQLAMFSTIPVSGFIILFFAAIYKSIIQPAFISPLSRVPNAHWSAPFSSFWVLWIRNRCRENRSLHKAHIRHGPVIRIAPNELSINDMNGLRTVYAGGFEKGEWYSIFDNYGVPCMFSAWHSRPHSARKRMISNIYSKSSIQGSPALAAQSKTILKSRLLPILASRTAELGIDVHSTFNATTMDFITAYLFGLRNSSNFLQNIEEREHWLDLYHSRKTHTFWSQELPRITSILKTLGIRLVPKWVDAANQELEDWTKKKCDFTASYMKELAPRDENIANEPVVMKAMLSGISKEETTKGGNSVLASETLKFPELSVASEMIDHLAAGHETAGITLTYISWHLSQDVTLQDKLRAALLTLSNPISLGNSGNNQELPNSRDLDNLPLLHAVIMETLRLDAAIPGSQPRMSPYPSSTISSFAIPGGVRINAQAHSVHRNPSVYPSPETWDYTRWLDEENGYSEEQKRERDRWFWAFSSGGRMCVGSNFAMHEIKLIIAAIYTNLRTHIVNDNGIEQEDGYTTGPVGNKLILRFEKVVY</sequence>
<proteinExistence type="inferred from homology"/>
<evidence type="ECO:0000256" key="4">
    <source>
        <dbReference type="ARBA" id="ARBA00023004"/>
    </source>
</evidence>
<dbReference type="SUPFAM" id="SSF48264">
    <property type="entry name" value="Cytochrome P450"/>
    <property type="match status" value="1"/>
</dbReference>
<dbReference type="Proteomes" id="UP000696280">
    <property type="component" value="Unassembled WGS sequence"/>
</dbReference>
<dbReference type="PRINTS" id="PR00385">
    <property type="entry name" value="P450"/>
</dbReference>
<evidence type="ECO:0000256" key="3">
    <source>
        <dbReference type="ARBA" id="ARBA00022723"/>
    </source>
</evidence>
<dbReference type="GO" id="GO:0005506">
    <property type="term" value="F:iron ion binding"/>
    <property type="evidence" value="ECO:0007669"/>
    <property type="project" value="InterPro"/>
</dbReference>
<evidence type="ECO:0000256" key="5">
    <source>
        <dbReference type="PIRSR" id="PIRSR602403-1"/>
    </source>
</evidence>
<keyword evidence="5 6" id="KW-0349">Heme</keyword>
<dbReference type="PRINTS" id="PR00465">
    <property type="entry name" value="EP450IV"/>
</dbReference>
<dbReference type="PROSITE" id="PS00086">
    <property type="entry name" value="CYTOCHROME_P450"/>
    <property type="match status" value="1"/>
</dbReference>
<dbReference type="CDD" id="cd11059">
    <property type="entry name" value="CYP_fungal"/>
    <property type="match status" value="1"/>
</dbReference>
<evidence type="ECO:0000313" key="8">
    <source>
        <dbReference type="EMBL" id="CAG8957012.1"/>
    </source>
</evidence>
<keyword evidence="4 5" id="KW-0408">Iron</keyword>
<evidence type="ECO:0000256" key="2">
    <source>
        <dbReference type="ARBA" id="ARBA00010617"/>
    </source>
</evidence>
<accession>A0A9N9L4S5</accession>
<dbReference type="EMBL" id="CAJVRL010000076">
    <property type="protein sequence ID" value="CAG8957012.1"/>
    <property type="molecule type" value="Genomic_DNA"/>
</dbReference>
<dbReference type="Pfam" id="PF00067">
    <property type="entry name" value="p450"/>
    <property type="match status" value="1"/>
</dbReference>
<keyword evidence="9" id="KW-1185">Reference proteome</keyword>
<evidence type="ECO:0000313" key="9">
    <source>
        <dbReference type="Proteomes" id="UP000696280"/>
    </source>
</evidence>